<dbReference type="OrthoDB" id="142553at2157"/>
<feature type="domain" description="DUF5667" evidence="2">
    <location>
        <begin position="28"/>
        <end position="138"/>
    </location>
</feature>
<dbReference type="Proteomes" id="UP000198669">
    <property type="component" value="Unassembled WGS sequence"/>
</dbReference>
<evidence type="ECO:0000313" key="6">
    <source>
        <dbReference type="Proteomes" id="UP000186879"/>
    </source>
</evidence>
<dbReference type="Proteomes" id="UP000267921">
    <property type="component" value="Unassembled WGS sequence"/>
</dbReference>
<evidence type="ECO:0000313" key="7">
    <source>
        <dbReference type="Proteomes" id="UP000198669"/>
    </source>
</evidence>
<sequence>MKKIIVSILIMFLLSGAASAQPELPEPGILPDSPFYGPKKVIEGIGDVFAFSEEAKVERALDHAELRLAEAEAMADKGKPEYINDLTREYGENINKSTEIAASSPPGDEKEQLAERISNATSQHINVLDGVQERVPDQAKEKIADARERSIRGNQEALKALAQENPERSAEIAMEIADSRLKEANESAQEGNAEGVAEASEEYQEYARFGQEISAIAQEAGKDPSKANEIVAKATSVHLNVLEDVKQKVPEKARASIQDAIEQSEKGREAATSELEERGLAVPGISEDTDSPSGVIEERNNTKAEDGNESGIPVEDI</sequence>
<feature type="compositionally biased region" description="Basic and acidic residues" evidence="1">
    <location>
        <begin position="296"/>
        <end position="306"/>
    </location>
</feature>
<evidence type="ECO:0000313" key="8">
    <source>
        <dbReference type="Proteomes" id="UP000267921"/>
    </source>
</evidence>
<keyword evidence="6" id="KW-1185">Reference proteome</keyword>
<dbReference type="STRING" id="2177.BHR79_00540"/>
<dbReference type="GeneID" id="30582196"/>
<dbReference type="Proteomes" id="UP000186879">
    <property type="component" value="Chromosome"/>
</dbReference>
<reference evidence="5 7" key="2">
    <citation type="submission" date="2016-10" db="EMBL/GenBank/DDBJ databases">
        <authorList>
            <person name="de Groot N.N."/>
        </authorList>
    </citation>
    <scope>NUCLEOTIDE SEQUENCE [LARGE SCALE GENOMIC DNA]</scope>
    <source>
        <strain evidence="5 7">Z-7982</strain>
    </source>
</reference>
<reference evidence="3 6" key="1">
    <citation type="submission" date="2016-10" db="EMBL/GenBank/DDBJ databases">
        <title>Methanohalophilus halophilus.</title>
        <authorList>
            <person name="L'haridon S."/>
        </authorList>
    </citation>
    <scope>NUCLEOTIDE SEQUENCE [LARGE SCALE GENOMIC DNA]</scope>
    <source>
        <strain evidence="3 6">Z-7982</strain>
    </source>
</reference>
<feature type="domain" description="DUF5667" evidence="2">
    <location>
        <begin position="157"/>
        <end position="251"/>
    </location>
</feature>
<name>A0A1L3PZT8_9EURY</name>
<evidence type="ECO:0000313" key="3">
    <source>
        <dbReference type="EMBL" id="APH38115.1"/>
    </source>
</evidence>
<dbReference type="InterPro" id="IPR043725">
    <property type="entry name" value="DUF5667"/>
</dbReference>
<dbReference type="EMBL" id="CP017921">
    <property type="protein sequence ID" value="APH38115.1"/>
    <property type="molecule type" value="Genomic_DNA"/>
</dbReference>
<dbReference type="Pfam" id="PF18915">
    <property type="entry name" value="DUF5667"/>
    <property type="match status" value="2"/>
</dbReference>
<dbReference type="AlphaFoldDB" id="A0A1L3PZT8"/>
<evidence type="ECO:0000313" key="5">
    <source>
        <dbReference type="EMBL" id="SDW82388.1"/>
    </source>
</evidence>
<feature type="compositionally biased region" description="Basic and acidic residues" evidence="1">
    <location>
        <begin position="263"/>
        <end position="279"/>
    </location>
</feature>
<gene>
    <name evidence="3" type="ORF">BHR79_00540</name>
    <name evidence="4" type="ORF">EFE40_02260</name>
    <name evidence="5" type="ORF">SAMN04515625_1669</name>
</gene>
<organism evidence="3 6">
    <name type="scientific">Methanohalophilus halophilus</name>
    <dbReference type="NCBI Taxonomy" id="2177"/>
    <lineage>
        <taxon>Archaea</taxon>
        <taxon>Methanobacteriati</taxon>
        <taxon>Methanobacteriota</taxon>
        <taxon>Stenosarchaea group</taxon>
        <taxon>Methanomicrobia</taxon>
        <taxon>Methanosarcinales</taxon>
        <taxon>Methanosarcinaceae</taxon>
        <taxon>Methanohalophilus</taxon>
    </lineage>
</organism>
<dbReference type="EMBL" id="RJJG01000001">
    <property type="protein sequence ID" value="RNI11020.1"/>
    <property type="molecule type" value="Genomic_DNA"/>
</dbReference>
<accession>A0A1L3PZT8</accession>
<protein>
    <recommendedName>
        <fullName evidence="2">DUF5667 domain-containing protein</fullName>
    </recommendedName>
</protein>
<dbReference type="KEGG" id="mhaz:BHR79_00540"/>
<reference evidence="4 8" key="3">
    <citation type="submission" date="2018-10" db="EMBL/GenBank/DDBJ databases">
        <title>Cultivation of a novel Methanohalophilus strain from Kebrit Deep of the Red Sea and a genomic comparison of members of the genus Methanohalophilus.</title>
        <authorList>
            <person name="Guan Y."/>
            <person name="Ngugi D.K."/>
            <person name="Stingl U."/>
        </authorList>
    </citation>
    <scope>NUCLEOTIDE SEQUENCE [LARGE SCALE GENOMIC DNA]</scope>
    <source>
        <strain evidence="4 8">DSM 3094</strain>
    </source>
</reference>
<evidence type="ECO:0000313" key="4">
    <source>
        <dbReference type="EMBL" id="RNI11020.1"/>
    </source>
</evidence>
<dbReference type="RefSeq" id="WP_072560285.1">
    <property type="nucleotide sequence ID" value="NZ_CP017921.1"/>
</dbReference>
<evidence type="ECO:0000256" key="1">
    <source>
        <dbReference type="SAM" id="MobiDB-lite"/>
    </source>
</evidence>
<feature type="region of interest" description="Disordered" evidence="1">
    <location>
        <begin position="256"/>
        <end position="317"/>
    </location>
</feature>
<dbReference type="EMBL" id="FNMU01000005">
    <property type="protein sequence ID" value="SDW82388.1"/>
    <property type="molecule type" value="Genomic_DNA"/>
</dbReference>
<evidence type="ECO:0000259" key="2">
    <source>
        <dbReference type="Pfam" id="PF18915"/>
    </source>
</evidence>
<proteinExistence type="predicted"/>